<dbReference type="Pfam" id="PF12937">
    <property type="entry name" value="F-box-like"/>
    <property type="match status" value="1"/>
</dbReference>
<dbReference type="SMART" id="SM00558">
    <property type="entry name" value="JmjC"/>
    <property type="match status" value="1"/>
</dbReference>
<feature type="domain" description="CXXC-type" evidence="10">
    <location>
        <begin position="475"/>
        <end position="521"/>
    </location>
</feature>
<proteinExistence type="predicted"/>
<keyword evidence="4" id="KW-0560">Oxidoreductase</keyword>
<keyword evidence="1" id="KW-0479">Metal-binding</keyword>
<dbReference type="InterPro" id="IPR001611">
    <property type="entry name" value="Leu-rich_rpt"/>
</dbReference>
<dbReference type="SMART" id="SM00249">
    <property type="entry name" value="PHD"/>
    <property type="match status" value="1"/>
</dbReference>
<dbReference type="Gene3D" id="1.20.58.1360">
    <property type="match status" value="1"/>
</dbReference>
<dbReference type="GO" id="GO:0003677">
    <property type="term" value="F:DNA binding"/>
    <property type="evidence" value="ECO:0007669"/>
    <property type="project" value="InterPro"/>
</dbReference>
<dbReference type="PROSITE" id="PS51058">
    <property type="entry name" value="ZF_CXXC"/>
    <property type="match status" value="1"/>
</dbReference>
<evidence type="ECO:0000256" key="2">
    <source>
        <dbReference type="ARBA" id="ARBA00022771"/>
    </source>
</evidence>
<evidence type="ECO:0000256" key="3">
    <source>
        <dbReference type="ARBA" id="ARBA00022833"/>
    </source>
</evidence>
<dbReference type="SUPFAM" id="SSF51197">
    <property type="entry name" value="Clavaminate synthase-like"/>
    <property type="match status" value="1"/>
</dbReference>
<evidence type="ECO:0000313" key="12">
    <source>
        <dbReference type="EMBL" id="CAD7199077.1"/>
    </source>
</evidence>
<evidence type="ECO:0000256" key="8">
    <source>
        <dbReference type="PROSITE-ProRule" id="PRU00509"/>
    </source>
</evidence>
<dbReference type="SUPFAM" id="SSF52047">
    <property type="entry name" value="RNI-like"/>
    <property type="match status" value="1"/>
</dbReference>
<dbReference type="InterPro" id="IPR019787">
    <property type="entry name" value="Znf_PHD-finger"/>
</dbReference>
<evidence type="ECO:0000256" key="4">
    <source>
        <dbReference type="ARBA" id="ARBA00023002"/>
    </source>
</evidence>
<dbReference type="Pfam" id="PF13516">
    <property type="entry name" value="LRR_6"/>
    <property type="match status" value="1"/>
</dbReference>
<evidence type="ECO:0000256" key="6">
    <source>
        <dbReference type="ARBA" id="ARBA00023015"/>
    </source>
</evidence>
<evidence type="ECO:0000256" key="9">
    <source>
        <dbReference type="SAM" id="MobiDB-lite"/>
    </source>
</evidence>
<dbReference type="InterPro" id="IPR050690">
    <property type="entry name" value="JHDM1_Histone_Demethylase"/>
</dbReference>
<dbReference type="PANTHER" id="PTHR23123">
    <property type="entry name" value="PHD/F-BOX CONTAINING PROTEIN"/>
    <property type="match status" value="1"/>
</dbReference>
<dbReference type="InterPro" id="IPR041667">
    <property type="entry name" value="Cupin_8"/>
</dbReference>
<dbReference type="Pfam" id="PF16866">
    <property type="entry name" value="PHD_4"/>
    <property type="match status" value="1"/>
</dbReference>
<dbReference type="SMART" id="SM00367">
    <property type="entry name" value="LRR_CC"/>
    <property type="match status" value="4"/>
</dbReference>
<evidence type="ECO:0000259" key="10">
    <source>
        <dbReference type="PROSITE" id="PS51058"/>
    </source>
</evidence>
<dbReference type="InterPro" id="IPR001810">
    <property type="entry name" value="F-box_dom"/>
</dbReference>
<dbReference type="GO" id="GO:0016491">
    <property type="term" value="F:oxidoreductase activity"/>
    <property type="evidence" value="ECO:0007669"/>
    <property type="project" value="UniProtKB-KW"/>
</dbReference>
<dbReference type="CDD" id="cd21783">
    <property type="entry name" value="CTD_Jhd1-like"/>
    <property type="match status" value="1"/>
</dbReference>
<evidence type="ECO:0000256" key="1">
    <source>
        <dbReference type="ARBA" id="ARBA00022723"/>
    </source>
</evidence>
<reference evidence="12" key="1">
    <citation type="submission" date="2020-11" db="EMBL/GenBank/DDBJ databases">
        <authorList>
            <person name="Tran Van P."/>
        </authorList>
    </citation>
    <scope>NUCLEOTIDE SEQUENCE</scope>
</reference>
<name>A0A7R8VKH1_TIMDO</name>
<dbReference type="InterPro" id="IPR003347">
    <property type="entry name" value="JmjC_dom"/>
</dbReference>
<dbReference type="InterPro" id="IPR006553">
    <property type="entry name" value="Leu-rich_rpt_Cys-con_subtyp"/>
</dbReference>
<dbReference type="InterPro" id="IPR032675">
    <property type="entry name" value="LRR_dom_sf"/>
</dbReference>
<evidence type="ECO:0000256" key="7">
    <source>
        <dbReference type="ARBA" id="ARBA00023163"/>
    </source>
</evidence>
<accession>A0A7R8VKH1</accession>
<evidence type="ECO:0000256" key="5">
    <source>
        <dbReference type="ARBA" id="ARBA00023004"/>
    </source>
</evidence>
<keyword evidence="7" id="KW-0804">Transcription</keyword>
<organism evidence="12">
    <name type="scientific">Timema douglasi</name>
    <name type="common">Walking stick</name>
    <dbReference type="NCBI Taxonomy" id="61478"/>
    <lineage>
        <taxon>Eukaryota</taxon>
        <taxon>Metazoa</taxon>
        <taxon>Ecdysozoa</taxon>
        <taxon>Arthropoda</taxon>
        <taxon>Hexapoda</taxon>
        <taxon>Insecta</taxon>
        <taxon>Pterygota</taxon>
        <taxon>Neoptera</taxon>
        <taxon>Polyneoptera</taxon>
        <taxon>Phasmatodea</taxon>
        <taxon>Timematodea</taxon>
        <taxon>Timematoidea</taxon>
        <taxon>Timematidae</taxon>
        <taxon>Timema</taxon>
    </lineage>
</organism>
<feature type="region of interest" description="Disordered" evidence="9">
    <location>
        <begin position="455"/>
        <end position="475"/>
    </location>
</feature>
<keyword evidence="6" id="KW-0805">Transcription regulation</keyword>
<keyword evidence="3" id="KW-0862">Zinc</keyword>
<dbReference type="Gene3D" id="2.60.120.650">
    <property type="entry name" value="Cupin"/>
    <property type="match status" value="1"/>
</dbReference>
<keyword evidence="5" id="KW-0408">Iron</keyword>
<dbReference type="Pfam" id="PF13621">
    <property type="entry name" value="Cupin_8"/>
    <property type="match status" value="1"/>
</dbReference>
<dbReference type="PROSITE" id="PS51184">
    <property type="entry name" value="JMJC"/>
    <property type="match status" value="1"/>
</dbReference>
<dbReference type="InterPro" id="IPR013083">
    <property type="entry name" value="Znf_RING/FYVE/PHD"/>
</dbReference>
<dbReference type="InterPro" id="IPR002857">
    <property type="entry name" value="Znf_CXXC"/>
</dbReference>
<dbReference type="AlphaFoldDB" id="A0A7R8VKH1"/>
<dbReference type="Pfam" id="PF02008">
    <property type="entry name" value="zf-CXXC"/>
    <property type="match status" value="1"/>
</dbReference>
<feature type="domain" description="JmjC" evidence="11">
    <location>
        <begin position="172"/>
        <end position="336"/>
    </location>
</feature>
<dbReference type="Gene3D" id="3.30.40.10">
    <property type="entry name" value="Zinc/RING finger domain, C3HC4 (zinc finger)"/>
    <property type="match status" value="1"/>
</dbReference>
<evidence type="ECO:0000259" key="11">
    <source>
        <dbReference type="PROSITE" id="PS51184"/>
    </source>
</evidence>
<protein>
    <submittedName>
        <fullName evidence="12">Uncharacterized protein</fullName>
    </submittedName>
</protein>
<dbReference type="InterPro" id="IPR001965">
    <property type="entry name" value="Znf_PHD"/>
</dbReference>
<gene>
    <name evidence="12" type="ORF">TDIB3V08_LOCUS5347</name>
</gene>
<dbReference type="GO" id="GO:0008270">
    <property type="term" value="F:zinc ion binding"/>
    <property type="evidence" value="ECO:0007669"/>
    <property type="project" value="UniProtKB-KW"/>
</dbReference>
<sequence>MEIDTPILESLKTDSQMSHEINIKSESIDNICVKSDIINEVDSQQNQAHNIGFPIHGTNVIYPYHIQDRIKTDCFSQNLVTELKGSDFNLAYIQKHGFDVPVLFRDKEGLGLKVPGPKFSVRHVRMYIGSKYDLEVFDVGSGRTGLMLMKDFYKYYRDPNKDRLLDVLSLEFSHTKMNNLMLAPSVVRELDWAECTWPKNMKQAHSSHKALKYPKVQKYCLLSVKGCYTDFHTEIGGSSSWYHVVRGKKIFWLIPPTEQNLELYEQWLVSEKSPSTFLGDKVEKCGRCILSPGETLLIPSGWLHAVYAQRDTLMFGGKFLHSFGIDAQLKVAKLEKIRRKPRSSRYPLFTEMLWFVLEGYVHRLLGHSYCSEEAKTEVESDICHTHLTPQELHGLKSIVLFLHILPANEKNVPQSIKDPIGLIKDVRTLVEQHRHDDHTLAITGKAVLGNILNTIDGSPSTPEEPSVQPGGASTARRRRTHCRKCSSCLSKECGSCYHCRNMVKLGGTRQAKQSCARRLCLQPVLPVTTVCSVCGLDGGWRRHVTHPATAGGSSPSLLMECILCMDIVHRNCAAIQCRDHHGIVYNEMPSFWKCPKCCKEGGTIDHKLQRLQMRHTSEPSMDCPDVNSKAIDCKDIFKTEIMEEDVTIKLETSNVISMNTSHPLQLHNSSDIPMKKAKLEHSLFLGKPFSLTETSTKHEVKGLENLSSDIVSNKTVVGSTRHQKIPLRIQLTQQMLRNSIRILKKPYFTVRPSSAISKICLHNWMSPAGNNVKVPQLDLKCLLPIFKFLSRVDLYQCSQVCKTWSQCTIHPSLWQTMDVSHKQLTVSSLIGIVRRQPKFLVLDWAQVSKRQLEWLLGRLPQLKKLSLHGCPWGNVSALKTCLCPPLTSLDLSFVSGLQDALLRELLSAPMDTRPGLTEFKCRLKGLQMLKLAGCDISDLSLRYIVQCLPTLKVLDVSLCSRITDAGVAQLGIHPASTIVTLEKLDLSSCRLLTDSCLEHLTQCKALVRLDLRFTSVTSGAIEKFILDSVRGLKVMNEKLLIEM</sequence>
<dbReference type="Gene3D" id="3.80.10.10">
    <property type="entry name" value="Ribonuclease Inhibitor"/>
    <property type="match status" value="1"/>
</dbReference>
<dbReference type="EMBL" id="OA566557">
    <property type="protein sequence ID" value="CAD7199077.1"/>
    <property type="molecule type" value="Genomic_DNA"/>
</dbReference>
<keyword evidence="2 8" id="KW-0863">Zinc-finger</keyword>